<keyword evidence="1" id="KW-0812">Transmembrane</keyword>
<dbReference type="EMBL" id="JBHUDJ010000006">
    <property type="protein sequence ID" value="MFD1587786.1"/>
    <property type="molecule type" value="Genomic_DNA"/>
</dbReference>
<dbReference type="AlphaFoldDB" id="A0ABD6CBQ9"/>
<keyword evidence="1" id="KW-0472">Membrane</keyword>
<gene>
    <name evidence="2" type="ORF">ACFR9U_12395</name>
</gene>
<protein>
    <submittedName>
        <fullName evidence="2">Uncharacterized protein</fullName>
    </submittedName>
</protein>
<evidence type="ECO:0000313" key="3">
    <source>
        <dbReference type="Proteomes" id="UP001597119"/>
    </source>
</evidence>
<name>A0ABD6CBQ9_9EURY</name>
<evidence type="ECO:0000256" key="1">
    <source>
        <dbReference type="SAM" id="Phobius"/>
    </source>
</evidence>
<sequence>MSFLSQLLDVIIGGLIAGLSTFVIGFVVADQQLAVTVSVILASMYYFSRNPWGTNREQAAAINDQIDALYERILP</sequence>
<feature type="transmembrane region" description="Helical" evidence="1">
    <location>
        <begin position="7"/>
        <end position="26"/>
    </location>
</feature>
<evidence type="ECO:0000313" key="2">
    <source>
        <dbReference type="EMBL" id="MFD1587786.1"/>
    </source>
</evidence>
<keyword evidence="3" id="KW-1185">Reference proteome</keyword>
<keyword evidence="1" id="KW-1133">Transmembrane helix</keyword>
<reference evidence="2 3" key="1">
    <citation type="journal article" date="2019" name="Int. J. Syst. Evol. Microbiol.">
        <title>The Global Catalogue of Microorganisms (GCM) 10K type strain sequencing project: providing services to taxonomists for standard genome sequencing and annotation.</title>
        <authorList>
            <consortium name="The Broad Institute Genomics Platform"/>
            <consortium name="The Broad Institute Genome Sequencing Center for Infectious Disease"/>
            <person name="Wu L."/>
            <person name="Ma J."/>
        </authorList>
    </citation>
    <scope>NUCLEOTIDE SEQUENCE [LARGE SCALE GENOMIC DNA]</scope>
    <source>
        <strain evidence="2 3">CGMCC 1.12125</strain>
    </source>
</reference>
<comment type="caution">
    <text evidence="2">The sequence shown here is derived from an EMBL/GenBank/DDBJ whole genome shotgun (WGS) entry which is preliminary data.</text>
</comment>
<dbReference type="Proteomes" id="UP001597119">
    <property type="component" value="Unassembled WGS sequence"/>
</dbReference>
<proteinExistence type="predicted"/>
<dbReference type="RefSeq" id="WP_247380657.1">
    <property type="nucleotide sequence ID" value="NZ_JALLGV010000008.1"/>
</dbReference>
<accession>A0ABD6CBQ9</accession>
<organism evidence="2 3">
    <name type="scientific">Halorientalis brevis</name>
    <dbReference type="NCBI Taxonomy" id="1126241"/>
    <lineage>
        <taxon>Archaea</taxon>
        <taxon>Methanobacteriati</taxon>
        <taxon>Methanobacteriota</taxon>
        <taxon>Stenosarchaea group</taxon>
        <taxon>Halobacteria</taxon>
        <taxon>Halobacteriales</taxon>
        <taxon>Haloarculaceae</taxon>
        <taxon>Halorientalis</taxon>
    </lineage>
</organism>